<evidence type="ECO:0000256" key="1">
    <source>
        <dbReference type="ARBA" id="ARBA00004651"/>
    </source>
</evidence>
<dbReference type="Gene3D" id="1.20.950.20">
    <property type="entry name" value="Transmembrane di-heme cytochromes, Chain C"/>
    <property type="match status" value="1"/>
</dbReference>
<dbReference type="SUPFAM" id="SSF81342">
    <property type="entry name" value="Transmembrane di-heme cytochromes"/>
    <property type="match status" value="1"/>
</dbReference>
<dbReference type="NCBIfam" id="TIGR02125">
    <property type="entry name" value="CytB-hydogenase"/>
    <property type="match status" value="1"/>
</dbReference>
<reference evidence="12 13" key="1">
    <citation type="submission" date="2020-02" db="EMBL/GenBank/DDBJ databases">
        <authorList>
            <person name="Brisse S."/>
        </authorList>
    </citation>
    <scope>NUCLEOTIDE SEQUENCE [LARGE SCALE GENOMIC DNA]</scope>
    <source>
        <strain evidence="12">CIP107547</strain>
    </source>
</reference>
<accession>A0A0D6FLR1</accession>
<dbReference type="InterPro" id="IPR011577">
    <property type="entry name" value="Cyt_b561_bac/Ni-Hgenase"/>
</dbReference>
<keyword evidence="5" id="KW-0349">Heme</keyword>
<dbReference type="KEGG" id="cdip:ERS451417_00610"/>
<dbReference type="GO" id="GO:0022904">
    <property type="term" value="P:respiratory electron transport chain"/>
    <property type="evidence" value="ECO:0007669"/>
    <property type="project" value="InterPro"/>
</dbReference>
<dbReference type="PRINTS" id="PR00161">
    <property type="entry name" value="NIHGNASECYTB"/>
</dbReference>
<dbReference type="GO" id="GO:0009055">
    <property type="term" value="F:electron transfer activity"/>
    <property type="evidence" value="ECO:0007669"/>
    <property type="project" value="InterPro"/>
</dbReference>
<dbReference type="Gene3D" id="3.40.1110.10">
    <property type="entry name" value="Calcium-transporting ATPase, cytoplasmic domain N"/>
    <property type="match status" value="1"/>
</dbReference>
<dbReference type="Proteomes" id="UP000480222">
    <property type="component" value="Unassembled WGS sequence"/>
</dbReference>
<keyword evidence="6" id="KW-0812">Transmembrane</keyword>
<keyword evidence="10" id="KW-0408">Iron</keyword>
<dbReference type="PANTHER" id="PTHR30485:SF0">
    <property type="entry name" value="NI_FE-HYDROGENASE 1 B-TYPE CYTOCHROME SUBUNIT-RELATED"/>
    <property type="match status" value="1"/>
</dbReference>
<evidence type="ECO:0000256" key="3">
    <source>
        <dbReference type="ARBA" id="ARBA00022448"/>
    </source>
</evidence>
<name>A0A0D6FLR1_CORDP</name>
<dbReference type="RefSeq" id="WP_014303049.1">
    <property type="nucleotide sequence ID" value="NZ_CABVGJ010000002.1"/>
</dbReference>
<dbReference type="InterPro" id="IPR051542">
    <property type="entry name" value="Hydrogenase_cytochrome"/>
</dbReference>
<dbReference type="AlphaFoldDB" id="A0A0D6FLR1"/>
<evidence type="ECO:0000256" key="10">
    <source>
        <dbReference type="ARBA" id="ARBA00023004"/>
    </source>
</evidence>
<comment type="caution">
    <text evidence="12">The sequence shown here is derived from an EMBL/GenBank/DDBJ whole genome shotgun (WGS) entry which is preliminary data.</text>
</comment>
<evidence type="ECO:0000256" key="7">
    <source>
        <dbReference type="ARBA" id="ARBA00022723"/>
    </source>
</evidence>
<evidence type="ECO:0000313" key="13">
    <source>
        <dbReference type="Proteomes" id="UP000480222"/>
    </source>
</evidence>
<evidence type="ECO:0000256" key="5">
    <source>
        <dbReference type="ARBA" id="ARBA00022617"/>
    </source>
</evidence>
<dbReference type="GO" id="GO:0005506">
    <property type="term" value="F:iron ion binding"/>
    <property type="evidence" value="ECO:0007669"/>
    <property type="project" value="InterPro"/>
</dbReference>
<dbReference type="Pfam" id="PF01292">
    <property type="entry name" value="Ni_hydr_CYTB"/>
    <property type="match status" value="1"/>
</dbReference>
<evidence type="ECO:0000256" key="9">
    <source>
        <dbReference type="ARBA" id="ARBA00022989"/>
    </source>
</evidence>
<organism evidence="12 13">
    <name type="scientific">Corynebacterium diphtheriae</name>
    <dbReference type="NCBI Taxonomy" id="1717"/>
    <lineage>
        <taxon>Bacteria</taxon>
        <taxon>Bacillati</taxon>
        <taxon>Actinomycetota</taxon>
        <taxon>Actinomycetes</taxon>
        <taxon>Mycobacteriales</taxon>
        <taxon>Corynebacteriaceae</taxon>
        <taxon>Corynebacterium</taxon>
    </lineage>
</organism>
<dbReference type="InterPro" id="IPR016174">
    <property type="entry name" value="Di-haem_cyt_TM"/>
</dbReference>
<keyword evidence="7" id="KW-0479">Metal-binding</keyword>
<keyword evidence="3" id="KW-0813">Transport</keyword>
<dbReference type="InterPro" id="IPR023299">
    <property type="entry name" value="ATPase_P-typ_cyto_dom_N"/>
</dbReference>
<evidence type="ECO:0000313" key="12">
    <source>
        <dbReference type="EMBL" id="CAB0591879.1"/>
    </source>
</evidence>
<keyword evidence="8" id="KW-0249">Electron transport</keyword>
<evidence type="ECO:0000256" key="6">
    <source>
        <dbReference type="ARBA" id="ARBA00022692"/>
    </source>
</evidence>
<evidence type="ECO:0000256" key="2">
    <source>
        <dbReference type="ARBA" id="ARBA00008622"/>
    </source>
</evidence>
<keyword evidence="11" id="KW-0472">Membrane</keyword>
<keyword evidence="9" id="KW-1133">Transmembrane helix</keyword>
<dbReference type="GO" id="GO:0000166">
    <property type="term" value="F:nucleotide binding"/>
    <property type="evidence" value="ECO:0007669"/>
    <property type="project" value="InterPro"/>
</dbReference>
<gene>
    <name evidence="12" type="ORF">CIP107547_00794</name>
</gene>
<dbReference type="EMBL" id="CADDAV010000010">
    <property type="protein sequence ID" value="CAB0591879.1"/>
    <property type="molecule type" value="Genomic_DNA"/>
</dbReference>
<protein>
    <submittedName>
        <fullName evidence="12">Ni/Fe-hydrogenase, b-type cytochrome subunit</fullName>
    </submittedName>
</protein>
<sequence length="384" mass="43754">MKLIHVAQSYSVRKLSPGRLLALAAAAPEHTEDPIDHALANSLAVNRPDIDLPQASAYEPATPQRKYSLARVDNFRMAGEDRPVTIMRGDLATVMSKAHATREEKTLLERNADVLTKSGRRCLGIATKEADGRFHMEGFVAVGVEDDDEIRQHSGRSEWVRVNVWSGMLRFQHWANMFLIIAMTLTGYYIMDPYYRPTGGDVGYMMGWIRLIHFVAGFLWIALGISRVVLAFTSKDRQMRWRAFWPLNNKQDFKNLLGIIQYYAFIKRHGPLFLAHNPLQQLSYTGIYVLCLAQMVTGMTLYGLANQTNWFWIMMSYPAHWWGIPVIRLIHAVIMYIIWAFVIIHVYLAVRADALERHGGVSSMFNGAVWMRRGARPVDAPEIG</sequence>
<evidence type="ECO:0000256" key="11">
    <source>
        <dbReference type="ARBA" id="ARBA00023136"/>
    </source>
</evidence>
<dbReference type="OMA" id="FQRWYAL"/>
<comment type="similarity">
    <text evidence="2">Belongs to the HupC/HyaC/HydC family.</text>
</comment>
<dbReference type="InterPro" id="IPR000516">
    <property type="entry name" value="Ni-dep_Hydgase_cyt-B"/>
</dbReference>
<evidence type="ECO:0000256" key="8">
    <source>
        <dbReference type="ARBA" id="ARBA00022982"/>
    </source>
</evidence>
<keyword evidence="4" id="KW-1003">Cell membrane</keyword>
<dbReference type="GeneID" id="29421613"/>
<evidence type="ECO:0000256" key="4">
    <source>
        <dbReference type="ARBA" id="ARBA00022475"/>
    </source>
</evidence>
<dbReference type="PANTHER" id="PTHR30485">
    <property type="entry name" value="NI/FE-HYDROGENASE 1 B-TYPE CYTOCHROME SUBUNIT"/>
    <property type="match status" value="1"/>
</dbReference>
<dbReference type="GO" id="GO:0005886">
    <property type="term" value="C:plasma membrane"/>
    <property type="evidence" value="ECO:0007669"/>
    <property type="project" value="UniProtKB-SubCell"/>
</dbReference>
<comment type="subcellular location">
    <subcellularLocation>
        <location evidence="1">Cell membrane</location>
        <topology evidence="1">Multi-pass membrane protein</topology>
    </subcellularLocation>
</comment>
<dbReference type="GO" id="GO:0020037">
    <property type="term" value="F:heme binding"/>
    <property type="evidence" value="ECO:0007669"/>
    <property type="project" value="TreeGrafter"/>
</dbReference>
<proteinExistence type="inferred from homology"/>